<reference evidence="2" key="1">
    <citation type="submission" date="2016-06" db="EMBL/GenBank/DDBJ databases">
        <title>Parallel loss of symbiosis genes in relatives of nitrogen-fixing non-legume Parasponia.</title>
        <authorList>
            <person name="Van Velzen R."/>
            <person name="Holmer R."/>
            <person name="Bu F."/>
            <person name="Rutten L."/>
            <person name="Van Zeijl A."/>
            <person name="Liu W."/>
            <person name="Santuari L."/>
            <person name="Cao Q."/>
            <person name="Sharma T."/>
            <person name="Shen D."/>
            <person name="Roswanjaya Y."/>
            <person name="Wardhani T."/>
            <person name="Kalhor M.S."/>
            <person name="Jansen J."/>
            <person name="Van den Hoogen J."/>
            <person name="Gungor B."/>
            <person name="Hartog M."/>
            <person name="Hontelez J."/>
            <person name="Verver J."/>
            <person name="Yang W.-C."/>
            <person name="Schijlen E."/>
            <person name="Repin R."/>
            <person name="Schilthuizen M."/>
            <person name="Schranz E."/>
            <person name="Heidstra R."/>
            <person name="Miyata K."/>
            <person name="Fedorova E."/>
            <person name="Kohlen W."/>
            <person name="Bisseling T."/>
            <person name="Smit S."/>
            <person name="Geurts R."/>
        </authorList>
    </citation>
    <scope>NUCLEOTIDE SEQUENCE [LARGE SCALE GENOMIC DNA]</scope>
    <source>
        <strain evidence="2">cv. RG33-2</strain>
    </source>
</reference>
<keyword evidence="2" id="KW-1185">Reference proteome</keyword>
<proteinExistence type="predicted"/>
<sequence>MENRWNLLLNDILLWKEILSLESFRRIDVKKTVDDRKWLNTMTSIKGFVLTVICEFYANLSDDMDEEDSPYFQKVYVRGHAIADYLQILFYNKAERDEVYPMNAVASEIREF</sequence>
<dbReference type="OrthoDB" id="10407815at2759"/>
<evidence type="ECO:0000313" key="1">
    <source>
        <dbReference type="EMBL" id="PON78710.1"/>
    </source>
</evidence>
<name>A0A2P5DZL3_TREOI</name>
<evidence type="ECO:0000313" key="2">
    <source>
        <dbReference type="Proteomes" id="UP000237000"/>
    </source>
</evidence>
<dbReference type="InParanoid" id="A0A2P5DZL3"/>
<organism evidence="1 2">
    <name type="scientific">Trema orientale</name>
    <name type="common">Charcoal tree</name>
    <name type="synonym">Celtis orientalis</name>
    <dbReference type="NCBI Taxonomy" id="63057"/>
    <lineage>
        <taxon>Eukaryota</taxon>
        <taxon>Viridiplantae</taxon>
        <taxon>Streptophyta</taxon>
        <taxon>Embryophyta</taxon>
        <taxon>Tracheophyta</taxon>
        <taxon>Spermatophyta</taxon>
        <taxon>Magnoliopsida</taxon>
        <taxon>eudicotyledons</taxon>
        <taxon>Gunneridae</taxon>
        <taxon>Pentapetalae</taxon>
        <taxon>rosids</taxon>
        <taxon>fabids</taxon>
        <taxon>Rosales</taxon>
        <taxon>Cannabaceae</taxon>
        <taxon>Trema</taxon>
    </lineage>
</organism>
<dbReference type="AlphaFoldDB" id="A0A2P5DZL3"/>
<accession>A0A2P5DZL3</accession>
<dbReference type="Proteomes" id="UP000237000">
    <property type="component" value="Unassembled WGS sequence"/>
</dbReference>
<dbReference type="EMBL" id="JXTC01000240">
    <property type="protein sequence ID" value="PON78710.1"/>
    <property type="molecule type" value="Genomic_DNA"/>
</dbReference>
<gene>
    <name evidence="1" type="ORF">TorRG33x02_237540</name>
</gene>
<protein>
    <submittedName>
        <fullName evidence="1">Uncharacterized protein</fullName>
    </submittedName>
</protein>
<comment type="caution">
    <text evidence="1">The sequence shown here is derived from an EMBL/GenBank/DDBJ whole genome shotgun (WGS) entry which is preliminary data.</text>
</comment>